<dbReference type="EMBL" id="CP142149">
    <property type="protein sequence ID" value="WSE31369.1"/>
    <property type="molecule type" value="Genomic_DNA"/>
</dbReference>
<dbReference type="Pfam" id="PF00528">
    <property type="entry name" value="BPD_transp_1"/>
    <property type="match status" value="1"/>
</dbReference>
<reference evidence="10 11" key="1">
    <citation type="journal article" date="2015" name="Int. J. Syst. Evol. Microbiol.">
        <title>Amycolatopsis rhabdoformis sp. nov., an actinomycete isolated from a tropical forest soil.</title>
        <authorList>
            <person name="Souza W.R."/>
            <person name="Silva R.E."/>
            <person name="Goodfellow M."/>
            <person name="Busarakam K."/>
            <person name="Figueiro F.S."/>
            <person name="Ferreira D."/>
            <person name="Rodrigues-Filho E."/>
            <person name="Moraes L.A.B."/>
            <person name="Zucchi T.D."/>
        </authorList>
    </citation>
    <scope>NUCLEOTIDE SEQUENCE [LARGE SCALE GENOMIC DNA]</scope>
    <source>
        <strain evidence="10 11">NCIMB 14900</strain>
    </source>
</reference>
<evidence type="ECO:0000256" key="3">
    <source>
        <dbReference type="ARBA" id="ARBA00022475"/>
    </source>
</evidence>
<keyword evidence="3" id="KW-1003">Cell membrane</keyword>
<gene>
    <name evidence="10" type="ORF">VSH64_04495</name>
</gene>
<comment type="similarity">
    <text evidence="8">Belongs to the binding-protein-dependent transport system permease family.</text>
</comment>
<dbReference type="Proteomes" id="UP001330812">
    <property type="component" value="Chromosome"/>
</dbReference>
<evidence type="ECO:0000313" key="10">
    <source>
        <dbReference type="EMBL" id="WSE31369.1"/>
    </source>
</evidence>
<dbReference type="InterPro" id="IPR010065">
    <property type="entry name" value="AA_ABC_transptr_permease_3TM"/>
</dbReference>
<evidence type="ECO:0000256" key="7">
    <source>
        <dbReference type="ARBA" id="ARBA00023136"/>
    </source>
</evidence>
<dbReference type="PANTHER" id="PTHR30614:SF0">
    <property type="entry name" value="L-CYSTINE TRANSPORT SYSTEM PERMEASE PROTEIN TCYL"/>
    <property type="match status" value="1"/>
</dbReference>
<keyword evidence="2 8" id="KW-0813">Transport</keyword>
<accession>A0ABZ1ICU4</accession>
<dbReference type="PANTHER" id="PTHR30614">
    <property type="entry name" value="MEMBRANE COMPONENT OF AMINO ACID ABC TRANSPORTER"/>
    <property type="match status" value="1"/>
</dbReference>
<dbReference type="InterPro" id="IPR035906">
    <property type="entry name" value="MetI-like_sf"/>
</dbReference>
<keyword evidence="11" id="KW-1185">Reference proteome</keyword>
<dbReference type="RefSeq" id="WP_326834175.1">
    <property type="nucleotide sequence ID" value="NZ_CP142149.1"/>
</dbReference>
<evidence type="ECO:0000256" key="8">
    <source>
        <dbReference type="RuleBase" id="RU363032"/>
    </source>
</evidence>
<feature type="domain" description="ABC transmembrane type-1" evidence="9">
    <location>
        <begin position="71"/>
        <end position="278"/>
    </location>
</feature>
<protein>
    <submittedName>
        <fullName evidence="10">Amino acid ABC transporter permease</fullName>
    </submittedName>
</protein>
<keyword evidence="6 8" id="KW-1133">Transmembrane helix</keyword>
<feature type="transmembrane region" description="Helical" evidence="8">
    <location>
        <begin position="70"/>
        <end position="92"/>
    </location>
</feature>
<organism evidence="10 11">
    <name type="scientific">Amycolatopsis rhabdoformis</name>
    <dbReference type="NCBI Taxonomy" id="1448059"/>
    <lineage>
        <taxon>Bacteria</taxon>
        <taxon>Bacillati</taxon>
        <taxon>Actinomycetota</taxon>
        <taxon>Actinomycetes</taxon>
        <taxon>Pseudonocardiales</taxon>
        <taxon>Pseudonocardiaceae</taxon>
        <taxon>Amycolatopsis</taxon>
    </lineage>
</organism>
<sequence length="310" mass="33494">MTTDTHVGPRFTRADPIPKQHAVRSPVGRIVSWLALAVVLLIILNTLLHNDNIHLSVIGRYLFDWRILEGVLGAIALALVSFVVASVIGIVVGYMRVSRNPVARTASWLYVWFFRSVPLIVFILIFGNFALFLPKLGIGLPFTDLSLWSVSTNSVLVPMVAGGVALSLEQGAYLAEIVRAGTQSVSESQREAAAAMGLSPWQIETKVVLPQAIPVMIPPAGSTFVMLLKSTSLVYAIAGTEVLGVAEQIASQNLATMEMLFVASIWYLVLTSLASLGQRSLERRATAYRRRVRTPEAVIATEGDAGARGA</sequence>
<feature type="transmembrane region" description="Helical" evidence="8">
    <location>
        <begin position="30"/>
        <end position="49"/>
    </location>
</feature>
<dbReference type="SUPFAM" id="SSF161098">
    <property type="entry name" value="MetI-like"/>
    <property type="match status" value="1"/>
</dbReference>
<keyword evidence="4 8" id="KW-0812">Transmembrane</keyword>
<feature type="transmembrane region" description="Helical" evidence="8">
    <location>
        <begin position="260"/>
        <end position="281"/>
    </location>
</feature>
<proteinExistence type="inferred from homology"/>
<dbReference type="PROSITE" id="PS50928">
    <property type="entry name" value="ABC_TM1"/>
    <property type="match status" value="1"/>
</dbReference>
<evidence type="ECO:0000256" key="5">
    <source>
        <dbReference type="ARBA" id="ARBA00022970"/>
    </source>
</evidence>
<evidence type="ECO:0000256" key="2">
    <source>
        <dbReference type="ARBA" id="ARBA00022448"/>
    </source>
</evidence>
<dbReference type="InterPro" id="IPR043429">
    <property type="entry name" value="ArtM/GltK/GlnP/TcyL/YhdX-like"/>
</dbReference>
<evidence type="ECO:0000256" key="6">
    <source>
        <dbReference type="ARBA" id="ARBA00022989"/>
    </source>
</evidence>
<evidence type="ECO:0000259" key="9">
    <source>
        <dbReference type="PROSITE" id="PS50928"/>
    </source>
</evidence>
<dbReference type="Gene3D" id="1.10.3720.10">
    <property type="entry name" value="MetI-like"/>
    <property type="match status" value="1"/>
</dbReference>
<evidence type="ECO:0000313" key="11">
    <source>
        <dbReference type="Proteomes" id="UP001330812"/>
    </source>
</evidence>
<feature type="transmembrane region" description="Helical" evidence="8">
    <location>
        <begin position="112"/>
        <end position="133"/>
    </location>
</feature>
<keyword evidence="5" id="KW-0029">Amino-acid transport</keyword>
<dbReference type="CDD" id="cd06261">
    <property type="entry name" value="TM_PBP2"/>
    <property type="match status" value="1"/>
</dbReference>
<comment type="subcellular location">
    <subcellularLocation>
        <location evidence="1 8">Cell membrane</location>
        <topology evidence="1 8">Multi-pass membrane protein</topology>
    </subcellularLocation>
</comment>
<keyword evidence="7 8" id="KW-0472">Membrane</keyword>
<evidence type="ECO:0000256" key="4">
    <source>
        <dbReference type="ARBA" id="ARBA00022692"/>
    </source>
</evidence>
<name>A0ABZ1ICU4_9PSEU</name>
<evidence type="ECO:0000256" key="1">
    <source>
        <dbReference type="ARBA" id="ARBA00004651"/>
    </source>
</evidence>
<dbReference type="InterPro" id="IPR000515">
    <property type="entry name" value="MetI-like"/>
</dbReference>
<dbReference type="NCBIfam" id="TIGR01726">
    <property type="entry name" value="HEQRo_perm_3TM"/>
    <property type="match status" value="1"/>
</dbReference>